<keyword evidence="1" id="KW-1133">Transmembrane helix</keyword>
<sequence>MTQLHYISTYEMKLYLIICLNLYLAFAALSHVKANTATYLCCCVADLPNKLTGGFEQAGDGGAISFSIGYIPLIH</sequence>
<dbReference type="HOGENOM" id="CLU_2667775_0_0_6"/>
<dbReference type="KEGG" id="gps:C427_0496"/>
<dbReference type="AlphaFoldDB" id="M4RGC1"/>
<gene>
    <name evidence="2" type="ORF">C427_0496</name>
</gene>
<dbReference type="Proteomes" id="UP000011864">
    <property type="component" value="Chromosome"/>
</dbReference>
<dbReference type="EMBL" id="CP003837">
    <property type="protein sequence ID" value="AGH42606.1"/>
    <property type="molecule type" value="Genomic_DNA"/>
</dbReference>
<dbReference type="PATRIC" id="fig|1129794.4.peg.490"/>
<keyword evidence="1" id="KW-0472">Membrane</keyword>
<protein>
    <submittedName>
        <fullName evidence="2">Uncharacterized protein</fullName>
    </submittedName>
</protein>
<accession>M4RGC1</accession>
<reference evidence="2 3" key="1">
    <citation type="journal article" date="2013" name="Genome Announc.">
        <title>Complete Genome Sequence of Glaciecola psychrophila Strain 170T.</title>
        <authorList>
            <person name="Yin J."/>
            <person name="Chen J."/>
            <person name="Liu G."/>
            <person name="Yu Y."/>
            <person name="Song L."/>
            <person name="Wang X."/>
            <person name="Qu X."/>
        </authorList>
    </citation>
    <scope>NUCLEOTIDE SEQUENCE [LARGE SCALE GENOMIC DNA]</scope>
    <source>
        <strain evidence="2 3">170</strain>
    </source>
</reference>
<proteinExistence type="predicted"/>
<feature type="transmembrane region" description="Helical" evidence="1">
    <location>
        <begin position="12"/>
        <end position="32"/>
    </location>
</feature>
<evidence type="ECO:0000313" key="3">
    <source>
        <dbReference type="Proteomes" id="UP000011864"/>
    </source>
</evidence>
<name>M4RGC1_9ALTE</name>
<evidence type="ECO:0000256" key="1">
    <source>
        <dbReference type="SAM" id="Phobius"/>
    </source>
</evidence>
<keyword evidence="1" id="KW-0812">Transmembrane</keyword>
<evidence type="ECO:0000313" key="2">
    <source>
        <dbReference type="EMBL" id="AGH42606.1"/>
    </source>
</evidence>
<keyword evidence="3" id="KW-1185">Reference proteome</keyword>
<organism evidence="2 3">
    <name type="scientific">Paraglaciecola psychrophila 170</name>
    <dbReference type="NCBI Taxonomy" id="1129794"/>
    <lineage>
        <taxon>Bacteria</taxon>
        <taxon>Pseudomonadati</taxon>
        <taxon>Pseudomonadota</taxon>
        <taxon>Gammaproteobacteria</taxon>
        <taxon>Alteromonadales</taxon>
        <taxon>Alteromonadaceae</taxon>
        <taxon>Paraglaciecola</taxon>
    </lineage>
</organism>